<dbReference type="EMBL" id="OX597815">
    <property type="protein sequence ID" value="CAI9718574.1"/>
    <property type="molecule type" value="Genomic_DNA"/>
</dbReference>
<sequence>MSYSHFYVQPTFLESYYYSADKLKDQARFIEKQRVQERYICPSPTNYPVKVDARSNVEFDAAEAIEIIIDAIEKVIGPHSNYIKELAQKWSDRIINLSFQHLRLWRNLRYQGVCTISQRSPNQYVATTFSGDPASRGECSVIWHNGNISVLAMVRGYKNS</sequence>
<evidence type="ECO:0000313" key="1">
    <source>
        <dbReference type="EMBL" id="CAI9718574.1"/>
    </source>
</evidence>
<name>A0AA36AN63_OCTVU</name>
<protein>
    <submittedName>
        <fullName evidence="1">Uncharacterized protein</fullName>
    </submittedName>
</protein>
<reference evidence="1" key="1">
    <citation type="submission" date="2023-08" db="EMBL/GenBank/DDBJ databases">
        <authorList>
            <person name="Alioto T."/>
            <person name="Alioto T."/>
            <person name="Gomez Garrido J."/>
        </authorList>
    </citation>
    <scope>NUCLEOTIDE SEQUENCE</scope>
</reference>
<dbReference type="Proteomes" id="UP001162480">
    <property type="component" value="Chromosome 2"/>
</dbReference>
<keyword evidence="2" id="KW-1185">Reference proteome</keyword>
<evidence type="ECO:0000313" key="2">
    <source>
        <dbReference type="Proteomes" id="UP001162480"/>
    </source>
</evidence>
<organism evidence="1 2">
    <name type="scientific">Octopus vulgaris</name>
    <name type="common">Common octopus</name>
    <dbReference type="NCBI Taxonomy" id="6645"/>
    <lineage>
        <taxon>Eukaryota</taxon>
        <taxon>Metazoa</taxon>
        <taxon>Spiralia</taxon>
        <taxon>Lophotrochozoa</taxon>
        <taxon>Mollusca</taxon>
        <taxon>Cephalopoda</taxon>
        <taxon>Coleoidea</taxon>
        <taxon>Octopodiformes</taxon>
        <taxon>Octopoda</taxon>
        <taxon>Incirrata</taxon>
        <taxon>Octopodidae</taxon>
        <taxon>Octopus</taxon>
    </lineage>
</organism>
<gene>
    <name evidence="1" type="ORF">OCTVUL_1B001442</name>
</gene>
<proteinExistence type="predicted"/>
<dbReference type="AlphaFoldDB" id="A0AA36AN63"/>
<accession>A0AA36AN63</accession>